<dbReference type="EMBL" id="JADYXP020000034">
    <property type="protein sequence ID" value="KAL0098810.1"/>
    <property type="molecule type" value="Genomic_DNA"/>
</dbReference>
<dbReference type="Proteomes" id="UP001430953">
    <property type="component" value="Unassembled WGS sequence"/>
</dbReference>
<sequence>MEPMDVEFKVCEKCRAPVCRTMLINCLRQRELGFTTPLNTARVWCPKHQQIIGLASWDFMQHNPVYEEKRIIMTKLHLCTGSIGTTTVTAPKPSDRESYPVAKRRRLH</sequence>
<name>A0AAW2E759_9HYME</name>
<comment type="caution">
    <text evidence="2">The sequence shown here is derived from an EMBL/GenBank/DDBJ whole genome shotgun (WGS) entry which is preliminary data.</text>
</comment>
<organism evidence="2 3">
    <name type="scientific">Cardiocondyla obscurior</name>
    <dbReference type="NCBI Taxonomy" id="286306"/>
    <lineage>
        <taxon>Eukaryota</taxon>
        <taxon>Metazoa</taxon>
        <taxon>Ecdysozoa</taxon>
        <taxon>Arthropoda</taxon>
        <taxon>Hexapoda</taxon>
        <taxon>Insecta</taxon>
        <taxon>Pterygota</taxon>
        <taxon>Neoptera</taxon>
        <taxon>Endopterygota</taxon>
        <taxon>Hymenoptera</taxon>
        <taxon>Apocrita</taxon>
        <taxon>Aculeata</taxon>
        <taxon>Formicoidea</taxon>
        <taxon>Formicidae</taxon>
        <taxon>Myrmicinae</taxon>
        <taxon>Cardiocondyla</taxon>
    </lineage>
</organism>
<evidence type="ECO:0000256" key="1">
    <source>
        <dbReference type="SAM" id="MobiDB-lite"/>
    </source>
</evidence>
<protein>
    <submittedName>
        <fullName evidence="2">Uncharacterized protein</fullName>
    </submittedName>
</protein>
<dbReference type="AlphaFoldDB" id="A0AAW2E759"/>
<evidence type="ECO:0000313" key="3">
    <source>
        <dbReference type="Proteomes" id="UP001430953"/>
    </source>
</evidence>
<gene>
    <name evidence="2" type="ORF">PUN28_020757</name>
</gene>
<reference evidence="2 3" key="1">
    <citation type="submission" date="2023-03" db="EMBL/GenBank/DDBJ databases">
        <title>High recombination rates correlate with genetic variation in Cardiocondyla obscurior ants.</title>
        <authorList>
            <person name="Errbii M."/>
        </authorList>
    </citation>
    <scope>NUCLEOTIDE SEQUENCE [LARGE SCALE GENOMIC DNA]</scope>
    <source>
        <strain evidence="2">Alpha-2009</strain>
        <tissue evidence="2">Whole body</tissue>
    </source>
</reference>
<proteinExistence type="predicted"/>
<keyword evidence="3" id="KW-1185">Reference proteome</keyword>
<evidence type="ECO:0000313" key="2">
    <source>
        <dbReference type="EMBL" id="KAL0098810.1"/>
    </source>
</evidence>
<feature type="region of interest" description="Disordered" evidence="1">
    <location>
        <begin position="86"/>
        <end position="108"/>
    </location>
</feature>
<accession>A0AAW2E759</accession>